<reference evidence="9 10" key="1">
    <citation type="submission" date="2016-11" db="EMBL/GenBank/DDBJ databases">
        <authorList>
            <person name="Jaros S."/>
            <person name="Januszkiewicz K."/>
            <person name="Wedrychowicz H."/>
        </authorList>
    </citation>
    <scope>NUCLEOTIDE SEQUENCE [LARGE SCALE GENOMIC DNA]</scope>
    <source>
        <strain evidence="9 10">DSM 16112</strain>
    </source>
</reference>
<evidence type="ECO:0000256" key="1">
    <source>
        <dbReference type="ARBA" id="ARBA00004651"/>
    </source>
</evidence>
<dbReference type="RefSeq" id="WP_073353431.1">
    <property type="nucleotide sequence ID" value="NZ_FQUZ01000001.1"/>
</dbReference>
<keyword evidence="4 7" id="KW-0812">Transmembrane</keyword>
<feature type="transmembrane region" description="Helical" evidence="7">
    <location>
        <begin position="293"/>
        <end position="315"/>
    </location>
</feature>
<evidence type="ECO:0000256" key="7">
    <source>
        <dbReference type="RuleBase" id="RU363032"/>
    </source>
</evidence>
<gene>
    <name evidence="9" type="ORF">SAMN02745117_00159</name>
</gene>
<keyword evidence="5 7" id="KW-1133">Transmembrane helix</keyword>
<evidence type="ECO:0000313" key="9">
    <source>
        <dbReference type="EMBL" id="SHE33564.1"/>
    </source>
</evidence>
<dbReference type="EMBL" id="FQUZ01000001">
    <property type="protein sequence ID" value="SHE33564.1"/>
    <property type="molecule type" value="Genomic_DNA"/>
</dbReference>
<dbReference type="SUPFAM" id="SSF161098">
    <property type="entry name" value="MetI-like"/>
    <property type="match status" value="1"/>
</dbReference>
<dbReference type="PROSITE" id="PS50928">
    <property type="entry name" value="ABC_TM1"/>
    <property type="match status" value="1"/>
</dbReference>
<dbReference type="AlphaFoldDB" id="A0A1M4SMS2"/>
<accession>A0A1M4SMS2</accession>
<dbReference type="GO" id="GO:0055085">
    <property type="term" value="P:transmembrane transport"/>
    <property type="evidence" value="ECO:0007669"/>
    <property type="project" value="InterPro"/>
</dbReference>
<evidence type="ECO:0000256" key="3">
    <source>
        <dbReference type="ARBA" id="ARBA00022475"/>
    </source>
</evidence>
<dbReference type="Gene3D" id="1.10.3720.10">
    <property type="entry name" value="MetI-like"/>
    <property type="match status" value="1"/>
</dbReference>
<dbReference type="CDD" id="cd06261">
    <property type="entry name" value="TM_PBP2"/>
    <property type="match status" value="1"/>
</dbReference>
<feature type="domain" description="ABC transmembrane type-1" evidence="8">
    <location>
        <begin position="101"/>
        <end position="316"/>
    </location>
</feature>
<evidence type="ECO:0000313" key="10">
    <source>
        <dbReference type="Proteomes" id="UP000184327"/>
    </source>
</evidence>
<name>A0A1M4SMS2_9BURK</name>
<dbReference type="PANTHER" id="PTHR43163">
    <property type="entry name" value="DIPEPTIDE TRANSPORT SYSTEM PERMEASE PROTEIN DPPB-RELATED"/>
    <property type="match status" value="1"/>
</dbReference>
<comment type="similarity">
    <text evidence="7">Belongs to the binding-protein-dependent transport system permease family.</text>
</comment>
<feature type="transmembrane region" description="Helical" evidence="7">
    <location>
        <begin position="12"/>
        <end position="34"/>
    </location>
</feature>
<proteinExistence type="inferred from homology"/>
<dbReference type="STRING" id="1122156.SAMN02745117_00159"/>
<keyword evidence="10" id="KW-1185">Reference proteome</keyword>
<organism evidence="9 10">
    <name type="scientific">Lampropedia hyalina DSM 16112</name>
    <dbReference type="NCBI Taxonomy" id="1122156"/>
    <lineage>
        <taxon>Bacteria</taxon>
        <taxon>Pseudomonadati</taxon>
        <taxon>Pseudomonadota</taxon>
        <taxon>Betaproteobacteria</taxon>
        <taxon>Burkholderiales</taxon>
        <taxon>Comamonadaceae</taxon>
        <taxon>Lampropedia</taxon>
    </lineage>
</organism>
<dbReference type="GO" id="GO:0005886">
    <property type="term" value="C:plasma membrane"/>
    <property type="evidence" value="ECO:0007669"/>
    <property type="project" value="UniProtKB-SubCell"/>
</dbReference>
<evidence type="ECO:0000259" key="8">
    <source>
        <dbReference type="PROSITE" id="PS50928"/>
    </source>
</evidence>
<evidence type="ECO:0000256" key="2">
    <source>
        <dbReference type="ARBA" id="ARBA00022448"/>
    </source>
</evidence>
<dbReference type="InterPro" id="IPR045621">
    <property type="entry name" value="BPD_transp_1_N"/>
</dbReference>
<comment type="subcellular location">
    <subcellularLocation>
        <location evidence="1 7">Cell membrane</location>
        <topology evidence="1 7">Multi-pass membrane protein</topology>
    </subcellularLocation>
</comment>
<keyword evidence="6 7" id="KW-0472">Membrane</keyword>
<evidence type="ECO:0000256" key="6">
    <source>
        <dbReference type="ARBA" id="ARBA00023136"/>
    </source>
</evidence>
<dbReference type="OrthoDB" id="9803623at2"/>
<dbReference type="PANTHER" id="PTHR43163:SF9">
    <property type="entry name" value="ABC TRANSPORTER PERMEASE PROTEIN"/>
    <property type="match status" value="1"/>
</dbReference>
<dbReference type="Pfam" id="PF00528">
    <property type="entry name" value="BPD_transp_1"/>
    <property type="match status" value="1"/>
</dbReference>
<dbReference type="InterPro" id="IPR000515">
    <property type="entry name" value="MetI-like"/>
</dbReference>
<feature type="transmembrane region" description="Helical" evidence="7">
    <location>
        <begin position="247"/>
        <end position="273"/>
    </location>
</feature>
<evidence type="ECO:0000256" key="5">
    <source>
        <dbReference type="ARBA" id="ARBA00022989"/>
    </source>
</evidence>
<feature type="transmembrane region" description="Helical" evidence="7">
    <location>
        <begin position="193"/>
        <end position="212"/>
    </location>
</feature>
<evidence type="ECO:0000256" key="4">
    <source>
        <dbReference type="ARBA" id="ARBA00022692"/>
    </source>
</evidence>
<dbReference type="InterPro" id="IPR035906">
    <property type="entry name" value="MetI-like_sf"/>
</dbReference>
<feature type="transmembrane region" description="Helical" evidence="7">
    <location>
        <begin position="105"/>
        <end position="129"/>
    </location>
</feature>
<keyword evidence="2 7" id="KW-0813">Transport</keyword>
<dbReference type="Pfam" id="PF19300">
    <property type="entry name" value="BPD_transp_1_N"/>
    <property type="match status" value="1"/>
</dbReference>
<keyword evidence="3" id="KW-1003">Cell membrane</keyword>
<protein>
    <submittedName>
        <fullName evidence="9">Peptide/nickel transport system permease protein</fullName>
    </submittedName>
</protein>
<sequence>MSHRVLRRLRRLALQAFLLVLGVIILNFVLVQLLPGDAAEVFAGEAGIATQETMAMLRERFGVDQPVLVQLLIYLGGLVRLDLGFSVRYNAPVAEVIFSRLQMTLLLNFAALVLAVLIGLLFGIVMANLRGRWPDRALSALALTLYSTPGFWIGLMLIVLFSVQLGWLPSDGYRTIGASLHGWDYAWDLGRHLILPAFASATFFIAIVARLTRTAMIEIRQQDFVRTAVAKGLPAWRVTLRHVLRNALIPLTTMVGMQVGALLGGAVVIETIFAWPGLGRLAYDAILGREYVVLLGILLISSLLVIAANVLTDLLQAWLDPRIKD</sequence>
<feature type="transmembrane region" description="Helical" evidence="7">
    <location>
        <begin position="141"/>
        <end position="163"/>
    </location>
</feature>
<dbReference type="Proteomes" id="UP000184327">
    <property type="component" value="Unassembled WGS sequence"/>
</dbReference>